<proteinExistence type="predicted"/>
<sequence>MENEKVKMYVSIGNQQIYPHKYASPWEYEVEMSKEFLPVFEEIFRQMDRLEFRNFLRAHLPYVPYHYDKNNHEVDMKTMKLYALIHEFSDEGTKRFIEGLPLFRPAEITR</sequence>
<evidence type="ECO:0000313" key="1">
    <source>
        <dbReference type="EMBL" id="WOV86376.1"/>
    </source>
</evidence>
<dbReference type="RefSeq" id="WP_317965495.1">
    <property type="nucleotide sequence ID" value="NZ_CP129118.1"/>
</dbReference>
<name>A0ABZ0L178_9BACL</name>
<dbReference type="EMBL" id="CP129118">
    <property type="protein sequence ID" value="WOV86376.1"/>
    <property type="molecule type" value="Genomic_DNA"/>
</dbReference>
<protein>
    <submittedName>
        <fullName evidence="1">Transposase</fullName>
    </submittedName>
</protein>
<evidence type="ECO:0000313" key="2">
    <source>
        <dbReference type="Proteomes" id="UP001303902"/>
    </source>
</evidence>
<organism evidence="1 2">
    <name type="scientific">Sporosarcina oncorhynchi</name>
    <dbReference type="NCBI Taxonomy" id="3056444"/>
    <lineage>
        <taxon>Bacteria</taxon>
        <taxon>Bacillati</taxon>
        <taxon>Bacillota</taxon>
        <taxon>Bacilli</taxon>
        <taxon>Bacillales</taxon>
        <taxon>Caryophanaceae</taxon>
        <taxon>Sporosarcina</taxon>
    </lineage>
</organism>
<dbReference type="Proteomes" id="UP001303902">
    <property type="component" value="Chromosome"/>
</dbReference>
<reference evidence="1 2" key="1">
    <citation type="submission" date="2023-06" db="EMBL/GenBank/DDBJ databases">
        <title>Sporosarcina sp. nov., isolated from Korean tranditional fermented seafood 'Jeotgal'.</title>
        <authorList>
            <person name="Yang A.I."/>
            <person name="Shin N.-R."/>
        </authorList>
    </citation>
    <scope>NUCLEOTIDE SEQUENCE [LARGE SCALE GENOMIC DNA]</scope>
    <source>
        <strain evidence="1 2">T2O-4</strain>
    </source>
</reference>
<keyword evidence="2" id="KW-1185">Reference proteome</keyword>
<accession>A0ABZ0L178</accession>
<gene>
    <name evidence="1" type="ORF">QWT69_10540</name>
</gene>